<dbReference type="EMBL" id="JBHLTS010000080">
    <property type="protein sequence ID" value="MFC0518993.1"/>
    <property type="molecule type" value="Genomic_DNA"/>
</dbReference>
<accession>A0ABV6LHP0</accession>
<comment type="caution">
    <text evidence="1">The sequence shown here is derived from an EMBL/GenBank/DDBJ whole genome shotgun (WGS) entry which is preliminary data.</text>
</comment>
<gene>
    <name evidence="1" type="ORF">ACFFGT_32565</name>
</gene>
<reference evidence="1 2" key="1">
    <citation type="submission" date="2024-09" db="EMBL/GenBank/DDBJ databases">
        <authorList>
            <person name="Sun Q."/>
            <person name="Mori K."/>
        </authorList>
    </citation>
    <scope>NUCLEOTIDE SEQUENCE [LARGE SCALE GENOMIC DNA]</scope>
    <source>
        <strain evidence="1 2">NCAIM B.02415</strain>
    </source>
</reference>
<dbReference type="RefSeq" id="WP_377026695.1">
    <property type="nucleotide sequence ID" value="NZ_JBHLTS010000080.1"/>
</dbReference>
<organism evidence="1 2">
    <name type="scientific">Mucilaginibacter angelicae</name>
    <dbReference type="NCBI Taxonomy" id="869718"/>
    <lineage>
        <taxon>Bacteria</taxon>
        <taxon>Pseudomonadati</taxon>
        <taxon>Bacteroidota</taxon>
        <taxon>Sphingobacteriia</taxon>
        <taxon>Sphingobacteriales</taxon>
        <taxon>Sphingobacteriaceae</taxon>
        <taxon>Mucilaginibacter</taxon>
    </lineage>
</organism>
<evidence type="ECO:0000313" key="2">
    <source>
        <dbReference type="Proteomes" id="UP001589828"/>
    </source>
</evidence>
<name>A0ABV6LHP0_9SPHI</name>
<proteinExistence type="predicted"/>
<sequence>MIKIFKYLDELNCFMVDNDYKRIADQLGLTEWNEVVWIGRFFILDNDYGEHWFDNWPERELIEDKAKIMGYDSTELFVIDHERFKDNRDGPCHSPDERVRFWTDVLKSLHLSYETLFAEARKQNREREKLKIDSGYIPNLEERIAQIAETASYDNLK</sequence>
<dbReference type="Proteomes" id="UP001589828">
    <property type="component" value="Unassembled WGS sequence"/>
</dbReference>
<evidence type="ECO:0000313" key="1">
    <source>
        <dbReference type="EMBL" id="MFC0518993.1"/>
    </source>
</evidence>
<protein>
    <submittedName>
        <fullName evidence="1">Uncharacterized protein</fullName>
    </submittedName>
</protein>
<keyword evidence="2" id="KW-1185">Reference proteome</keyword>